<evidence type="ECO:0000313" key="6">
    <source>
        <dbReference type="Proteomes" id="UP000826550"/>
    </source>
</evidence>
<dbReference type="EMBL" id="CP048268">
    <property type="protein sequence ID" value="QYN52279.1"/>
    <property type="molecule type" value="Genomic_DNA"/>
</dbReference>
<dbReference type="Gene3D" id="1.10.10.60">
    <property type="entry name" value="Homeodomain-like"/>
    <property type="match status" value="2"/>
</dbReference>
<keyword evidence="1" id="KW-0805">Transcription regulation</keyword>
<proteinExistence type="predicted"/>
<keyword evidence="2" id="KW-0238">DNA-binding</keyword>
<dbReference type="SUPFAM" id="SSF46689">
    <property type="entry name" value="Homeodomain-like"/>
    <property type="match status" value="1"/>
</dbReference>
<dbReference type="SUPFAM" id="SSF51182">
    <property type="entry name" value="RmlC-like cupins"/>
    <property type="match status" value="1"/>
</dbReference>
<evidence type="ECO:0000256" key="1">
    <source>
        <dbReference type="ARBA" id="ARBA00023015"/>
    </source>
</evidence>
<accession>A0ABX8W409</accession>
<dbReference type="PANTHER" id="PTHR43280:SF2">
    <property type="entry name" value="HTH-TYPE TRANSCRIPTIONAL REGULATOR EXSA"/>
    <property type="match status" value="1"/>
</dbReference>
<dbReference type="InterPro" id="IPR011051">
    <property type="entry name" value="RmlC_Cupin_sf"/>
</dbReference>
<keyword evidence="3" id="KW-0804">Transcription</keyword>
<dbReference type="InterPro" id="IPR003313">
    <property type="entry name" value="AraC-bd"/>
</dbReference>
<dbReference type="Proteomes" id="UP000826550">
    <property type="component" value="Chromosome"/>
</dbReference>
<dbReference type="Pfam" id="PF02311">
    <property type="entry name" value="AraC_binding"/>
    <property type="match status" value="1"/>
</dbReference>
<dbReference type="PANTHER" id="PTHR43280">
    <property type="entry name" value="ARAC-FAMILY TRANSCRIPTIONAL REGULATOR"/>
    <property type="match status" value="1"/>
</dbReference>
<dbReference type="RefSeq" id="WP_220220742.1">
    <property type="nucleotide sequence ID" value="NZ_CP048268.1"/>
</dbReference>
<name>A0ABX8W409_9LACO</name>
<protein>
    <submittedName>
        <fullName evidence="5">AraC family transcriptional regulator</fullName>
    </submittedName>
</protein>
<dbReference type="Pfam" id="PF12833">
    <property type="entry name" value="HTH_18"/>
    <property type="match status" value="1"/>
</dbReference>
<organism evidence="5 6">
    <name type="scientific">Lactobacillus panisapium</name>
    <dbReference type="NCBI Taxonomy" id="2012495"/>
    <lineage>
        <taxon>Bacteria</taxon>
        <taxon>Bacillati</taxon>
        <taxon>Bacillota</taxon>
        <taxon>Bacilli</taxon>
        <taxon>Lactobacillales</taxon>
        <taxon>Lactobacillaceae</taxon>
        <taxon>Lactobacillus</taxon>
    </lineage>
</organism>
<evidence type="ECO:0000313" key="5">
    <source>
        <dbReference type="EMBL" id="QYN52279.1"/>
    </source>
</evidence>
<evidence type="ECO:0000256" key="2">
    <source>
        <dbReference type="ARBA" id="ARBA00023125"/>
    </source>
</evidence>
<dbReference type="SMART" id="SM00342">
    <property type="entry name" value="HTH_ARAC"/>
    <property type="match status" value="1"/>
</dbReference>
<feature type="domain" description="HTH araC/xylS-type" evidence="4">
    <location>
        <begin position="228"/>
        <end position="325"/>
    </location>
</feature>
<evidence type="ECO:0000256" key="3">
    <source>
        <dbReference type="ARBA" id="ARBA00023163"/>
    </source>
</evidence>
<keyword evidence="6" id="KW-1185">Reference proteome</keyword>
<dbReference type="Gene3D" id="2.60.120.10">
    <property type="entry name" value="Jelly Rolls"/>
    <property type="match status" value="1"/>
</dbReference>
<reference evidence="5 6" key="1">
    <citation type="submission" date="2020-01" db="EMBL/GenBank/DDBJ databases">
        <title>Vast differences in strain-level diversity in the gut microbiota of two closely related honey bee species.</title>
        <authorList>
            <person name="Ellegaard K.M."/>
            <person name="Suenami S."/>
            <person name="Miyazaki R."/>
            <person name="Engel P."/>
        </authorList>
    </citation>
    <scope>NUCLEOTIDE SEQUENCE [LARGE SCALE GENOMIC DNA]</scope>
    <source>
        <strain evidence="5 6">ESL0416</strain>
    </source>
</reference>
<gene>
    <name evidence="5" type="ORF">GYM71_02075</name>
</gene>
<dbReference type="InterPro" id="IPR018060">
    <property type="entry name" value="HTH_AraC"/>
</dbReference>
<dbReference type="InterPro" id="IPR014710">
    <property type="entry name" value="RmlC-like_jellyroll"/>
</dbReference>
<dbReference type="PROSITE" id="PS01124">
    <property type="entry name" value="HTH_ARAC_FAMILY_2"/>
    <property type="match status" value="1"/>
</dbReference>
<evidence type="ECO:0000259" key="4">
    <source>
        <dbReference type="PROSITE" id="PS01124"/>
    </source>
</evidence>
<sequence length="346" mass="40395">MLSPEIEQELLQITPVEQRQIDNHGQNIEDVTLESIPETGPIQIMPYWNFFDYGRIAVTESNRFSYIPAHKHKFIELNYCISGQSMQYIDDKKIILNPGQLLIMDRNVQQRINYARKKDILVNILIRDNYEVSLLLDQIDLECNTMVKLLANSTKHNFNHNNYLVFDLNNNLVAKQLIENIITLGLNQQGKNIQPIQAMMRALILCVEDSDIVKEVINFIEVKQDKNLQIIEYLNNHYQTVTLNSLADHFGYNSNYLGNKIKESSGHTFKELLQMRRLNIACNLIQITKMPLDEITAFVGYDNPSSLFRLFKSYLHLSPQEYRKRILLPRQLDENEGISLNPYFEE</sequence>
<dbReference type="InterPro" id="IPR009057">
    <property type="entry name" value="Homeodomain-like_sf"/>
</dbReference>